<evidence type="ECO:0000313" key="4">
    <source>
        <dbReference type="Proteomes" id="UP000011645"/>
    </source>
</evidence>
<dbReference type="InterPro" id="IPR005368">
    <property type="entry name" value="UPF0175"/>
</dbReference>
<dbReference type="EMBL" id="AOHV01000001">
    <property type="protein sequence ID" value="ELY41941.1"/>
    <property type="molecule type" value="Genomic_DNA"/>
</dbReference>
<accession>D8JDA1</accession>
<geneLocation type="plasmid" evidence="1 3">
    <name>5</name>
</geneLocation>
<evidence type="ECO:0000313" key="3">
    <source>
        <dbReference type="Proteomes" id="UP000000390"/>
    </source>
</evidence>
<dbReference type="AlphaFoldDB" id="D8JDA1"/>
<protein>
    <submittedName>
        <fullName evidence="1">Uncharacterized protein</fullName>
    </submittedName>
</protein>
<keyword evidence="4" id="KW-1185">Reference proteome</keyword>
<dbReference type="eggNOG" id="arCOG08906">
    <property type="taxonomic scope" value="Archaea"/>
</dbReference>
<dbReference type="Proteomes" id="UP000000390">
    <property type="component" value="Plasmid 5"/>
</dbReference>
<dbReference type="GeneID" id="31807798"/>
<evidence type="ECO:0000313" key="1">
    <source>
        <dbReference type="EMBL" id="ADJ17254.1"/>
    </source>
</evidence>
<dbReference type="KEGG" id="hje:HacjB3_19593"/>
<reference evidence="1 3" key="1">
    <citation type="journal article" date="2010" name="J. Bacteriol.">
        <title>Complete genome sequence of Halalkalicoccus jeotgali B3(T), an extremely halophilic archaeon.</title>
        <authorList>
            <person name="Roh S.W."/>
            <person name="Nam Y.D."/>
            <person name="Nam S.H."/>
            <person name="Choi S.H."/>
            <person name="Park H.S."/>
            <person name="Bae J.W."/>
        </authorList>
    </citation>
    <scope>NUCLEOTIDE SEQUENCE [LARGE SCALE GENOMIC DNA]</scope>
    <source>
        <strain evidence="1">B3</strain>
        <strain evidence="3">DSM 18796 / CECT 7217 / JCM 14584 / KCTC 4019 / B3</strain>
        <plasmid evidence="3">5</plasmid>
    </source>
</reference>
<keyword evidence="1" id="KW-0614">Plasmid</keyword>
<dbReference type="Pfam" id="PF03683">
    <property type="entry name" value="UPF0175"/>
    <property type="match status" value="1"/>
</dbReference>
<proteinExistence type="predicted"/>
<name>D8JDA1_HALJB</name>
<sequence>MCPSSLETAGKDKDLATIIGLYVLEELTLGQAAERLEISRFEMREILHEGGVELRLGPKDIDDASSEIDVALNLE</sequence>
<dbReference type="OrthoDB" id="93800at2157"/>
<organism evidence="1 3">
    <name type="scientific">Halalkalicoccus jeotgali (strain DSM 18796 / CECT 7217 / JCM 14584 / KCTC 4019 / B3)</name>
    <dbReference type="NCBI Taxonomy" id="795797"/>
    <lineage>
        <taxon>Archaea</taxon>
        <taxon>Methanobacteriati</taxon>
        <taxon>Methanobacteriota</taxon>
        <taxon>Stenosarchaea group</taxon>
        <taxon>Halobacteria</taxon>
        <taxon>Halobacteriales</taxon>
        <taxon>Halococcaceae</taxon>
        <taxon>Halalkalicoccus</taxon>
    </lineage>
</organism>
<dbReference type="HOGENOM" id="CLU_2645733_0_0_2"/>
<gene>
    <name evidence="1" type="ordered locus">HacjB3_19593</name>
    <name evidence="2" type="ORF">C497_00025</name>
</gene>
<dbReference type="Proteomes" id="UP000011645">
    <property type="component" value="Unassembled WGS sequence"/>
</dbReference>
<reference evidence="2 4" key="2">
    <citation type="journal article" date="2014" name="PLoS Genet.">
        <title>Phylogenetically driven sequencing of extremely halophilic archaea reveals strategies for static and dynamic osmo-response.</title>
        <authorList>
            <person name="Becker E.A."/>
            <person name="Seitzer P.M."/>
            <person name="Tritt A."/>
            <person name="Larsen D."/>
            <person name="Krusor M."/>
            <person name="Yao A.I."/>
            <person name="Wu D."/>
            <person name="Madern D."/>
            <person name="Eisen J.A."/>
            <person name="Darling A.E."/>
            <person name="Facciotti M.T."/>
        </authorList>
    </citation>
    <scope>NUCLEOTIDE SEQUENCE [LARGE SCALE GENOMIC DNA]</scope>
    <source>
        <strain evidence="2">B3</strain>
        <strain evidence="4">DSM 18796 / CECT 7217 / JCM 14584 / KCTC 4019 / B3</strain>
    </source>
</reference>
<dbReference type="EMBL" id="CP002067">
    <property type="protein sequence ID" value="ADJ17254.1"/>
    <property type="molecule type" value="Genomic_DNA"/>
</dbReference>
<evidence type="ECO:0000313" key="2">
    <source>
        <dbReference type="EMBL" id="ELY41941.1"/>
    </source>
</evidence>
<dbReference type="RefSeq" id="WP_008413530.1">
    <property type="nucleotide sequence ID" value="NC_014302.1"/>
</dbReference>